<dbReference type="GO" id="GO:0090656">
    <property type="term" value="P:t-circle formation"/>
    <property type="evidence" value="ECO:0007669"/>
    <property type="project" value="TreeGrafter"/>
</dbReference>
<sequence>METYQPLSSIPSLSVTQKAALRTGKIVTVEDLLLKAPANLAKSCRIHVKEVENITDLVCKELAQEPRLLADVSREGEEKFTTGDPALDEALGGGIRTGMVWEIAGESAAVKQLAAKPGSKPVKLLVIDALAELFHTDDKPSSQTLFERGKNLTEISTLLHSLASKHRIAVVVLNEVVDTFYRAAGSELASSELRYSEQARWFGSAHSIPGEDKKAASLGHVWANQVNTRIMMSRTQRMRHLDDEYHRKKRRRLESDAETTFDHQTTRIRRLSVIFSCVTPPASLDYIVTDEGIVTLPEDMIPLPEPQPSAAPAAHAAPVTDYNLDEVSPLDFGASIHSNPADDLAVSNDDLANDLVQHAKAEAGPQEERDDWDEYWKDAETDEHLYNHLETDTHSPANTAPVV</sequence>
<dbReference type="GO" id="GO:0033065">
    <property type="term" value="C:Rad51C-XRCC3 complex"/>
    <property type="evidence" value="ECO:0007669"/>
    <property type="project" value="TreeGrafter"/>
</dbReference>
<dbReference type="GO" id="GO:0000400">
    <property type="term" value="F:four-way junction DNA binding"/>
    <property type="evidence" value="ECO:0007669"/>
    <property type="project" value="TreeGrafter"/>
</dbReference>
<dbReference type="GO" id="GO:0071140">
    <property type="term" value="P:resolution of mitotic recombination intermediates"/>
    <property type="evidence" value="ECO:0007669"/>
    <property type="project" value="TreeGrafter"/>
</dbReference>
<accession>A0A1C7MFH5</accession>
<protein>
    <submittedName>
        <fullName evidence="1">DNA repair protein XRCC3</fullName>
    </submittedName>
</protein>
<evidence type="ECO:0000313" key="1">
    <source>
        <dbReference type="EMBL" id="OBZ75189.1"/>
    </source>
</evidence>
<dbReference type="GO" id="GO:0000722">
    <property type="term" value="P:telomere maintenance via recombination"/>
    <property type="evidence" value="ECO:0007669"/>
    <property type="project" value="TreeGrafter"/>
</dbReference>
<dbReference type="PANTHER" id="PTHR46487">
    <property type="entry name" value="DNA REPAIR PROTEIN XRCC3"/>
    <property type="match status" value="1"/>
</dbReference>
<gene>
    <name evidence="1" type="primary">XRCC3</name>
    <name evidence="1" type="ORF">A0H81_04547</name>
</gene>
<dbReference type="STRING" id="5627.A0A1C7MFH5"/>
<dbReference type="PANTHER" id="PTHR46487:SF1">
    <property type="entry name" value="DNA REPAIR PROTEIN XRCC3"/>
    <property type="match status" value="1"/>
</dbReference>
<dbReference type="OrthoDB" id="1861185at2759"/>
<dbReference type="InterPro" id="IPR027417">
    <property type="entry name" value="P-loop_NTPase"/>
</dbReference>
<dbReference type="Gene3D" id="3.40.50.300">
    <property type="entry name" value="P-loop containing nucleotide triphosphate hydrolases"/>
    <property type="match status" value="2"/>
</dbReference>
<dbReference type="GO" id="GO:0045003">
    <property type="term" value="P:double-strand break repair via synthesis-dependent strand annealing"/>
    <property type="evidence" value="ECO:0007669"/>
    <property type="project" value="TreeGrafter"/>
</dbReference>
<keyword evidence="2" id="KW-1185">Reference proteome</keyword>
<organism evidence="1 2">
    <name type="scientific">Grifola frondosa</name>
    <name type="common">Maitake</name>
    <name type="synonym">Polyporus frondosus</name>
    <dbReference type="NCBI Taxonomy" id="5627"/>
    <lineage>
        <taxon>Eukaryota</taxon>
        <taxon>Fungi</taxon>
        <taxon>Dikarya</taxon>
        <taxon>Basidiomycota</taxon>
        <taxon>Agaricomycotina</taxon>
        <taxon>Agaricomycetes</taxon>
        <taxon>Polyporales</taxon>
        <taxon>Grifolaceae</taxon>
        <taxon>Grifola</taxon>
    </lineage>
</organism>
<dbReference type="GO" id="GO:0005657">
    <property type="term" value="C:replication fork"/>
    <property type="evidence" value="ECO:0007669"/>
    <property type="project" value="TreeGrafter"/>
</dbReference>
<dbReference type="SUPFAM" id="SSF52540">
    <property type="entry name" value="P-loop containing nucleoside triphosphate hydrolases"/>
    <property type="match status" value="1"/>
</dbReference>
<name>A0A1C7MFH5_GRIFR</name>
<dbReference type="EMBL" id="LUGG01000004">
    <property type="protein sequence ID" value="OBZ75189.1"/>
    <property type="molecule type" value="Genomic_DNA"/>
</dbReference>
<evidence type="ECO:0000313" key="2">
    <source>
        <dbReference type="Proteomes" id="UP000092993"/>
    </source>
</evidence>
<proteinExistence type="predicted"/>
<reference evidence="1 2" key="1">
    <citation type="submission" date="2016-03" db="EMBL/GenBank/DDBJ databases">
        <title>Whole genome sequencing of Grifola frondosa 9006-11.</title>
        <authorList>
            <person name="Min B."/>
            <person name="Park H."/>
            <person name="Kim J.-G."/>
            <person name="Cho H."/>
            <person name="Oh Y.-L."/>
            <person name="Kong W.-S."/>
            <person name="Choi I.-G."/>
        </authorList>
    </citation>
    <scope>NUCLEOTIDE SEQUENCE [LARGE SCALE GENOMIC DNA]</scope>
    <source>
        <strain evidence="1 2">9006-11</strain>
    </source>
</reference>
<dbReference type="AlphaFoldDB" id="A0A1C7MFH5"/>
<dbReference type="Proteomes" id="UP000092993">
    <property type="component" value="Unassembled WGS sequence"/>
</dbReference>
<comment type="caution">
    <text evidence="1">The sequence shown here is derived from an EMBL/GenBank/DDBJ whole genome shotgun (WGS) entry which is preliminary data.</text>
</comment>